<dbReference type="STRING" id="326475.AWB66_00235"/>
<evidence type="ECO:0000313" key="5">
    <source>
        <dbReference type="Proteomes" id="UP000054717"/>
    </source>
</evidence>
<sequence>MVAIFTGNGLGTHSSLAFGLGKRGQVGDAAFGQTGEQIFVNAANGNLLVEDRDQMLLGRGDEGAVYRAYNSLGAVPDDSWRPGGVRTVNGLGGVLNTAGSTVLLTDWDGSSTSYTYDVARKVYVSTASYADVAPAPNAGPATVTTPGARATLSFDLATQSWLWRDGANQLTQTFDAAHDGRLVSSSDRDGNAVSYAYNAQGQLTRVTTAGGDVSYLDYNASGQLTGLRAEYRQPGGGVVTATTTRYVYDAKGRLSEVNVDLSPLDGSIADGNVFKTTYAYDGASSRIASISQSDGSRVAFTYQLVGSDYRVATIAQTGDGGATRVTSLSYDTATRTTTVTDPLGSQQLLTYDAAGRLTKIATSGSGDTHSQSFTYDARGNVQQINDSELGSVRLVYDSAGNLIQQTGGGSELLRTYGASNELLTERVSGSSPTTTTGNQTVRYAYDGLGHLRYSVSGEGRVTEYRYNAQGQRITEIRYAGGVFDVSSLGADAPVPMSALDAWVAGLGDRSDAVRIDTTWDYRSQIASETRYERLKADGSGDTAAGIVQTRYIYDAFGRLLQHFVGAPGQETVEQFTYDGLGRLLSATSFDGVVTLYQYDDAKHTVAVTFGNGLTRTSAYDAAGELVSVSDSVQGKLLSRITNAYDSDGRLRMSTDAGGKATQYLYNGRGQRVAMISADGTLTEYKFDALAGYQNATVTYATRLSNAQLSTLADGSGRPVERLPSGAALTLDSSGLRPQASTSDRAEWLVRDSNGQVIGTIDSDRHAIKYDYDTRGNLIKTTKFSNLVDASKLSGASVKSDSFPVADVSRDRVKDYYYDRDGLLRGEIDPEGSITEYRYNAAGERTETVRYFTQIDAATRLSGLDFAKPIPYAPARDESERFVYDARGLLSAQIDAEGYVTRYRYDARGNVIERVRGERIDPGMLSQPQMVPMTFTATGQTGAPLEIWIDGLRQASLTLTSPSGSYSVMVLNQIPLASHTIEFRSVSANPVKVGTASFGERAFTGEVADSIAIGGNPPMTGVRYAASAASLLSSVMTGAQTERTTYAYDAMGRVLERSMYEVTGSRTTRYSYDSQGNLTSQTENGRTQTNRYDAQGRLTGQLTGEGSAALAALGANPAQAQIDSVWSTWGVRYTYDPAGLRTAMTDANGNVTRYYYDTAGRLAVIVNALGEVTQYGFDAFGDRTQTTVYATRVAANVLSTLTGGTLSDALTQTFSALGDDGKASRTSLSYSTTGRVLRRTDALGARTDFAYNAFGEITSETRDLSAGARVTMSFTYDRMGRQVQQISDLRGLNVFTNAVYDAFGRLVQTVDANGTRRYTDYDRNGNVVVVTDATGAETSMTYDAFGNVLTRTDRTGKTTQYAYSAASRQMSVTTPEGIVTVTTYNESGQVVGIKDGRGNTTNYAYDLDGNLIQTQNPVATTGQAFDHAGQLIRMTDARGVQTTFSYDAAGRTLTRTVDPGGLALVTRYEYDAKGAVVRTTDPSGLVTETQYDLDGRSVSVIADPLGLRLRTDFAYDSAGRVVTVTEGAGTAAARITQKTYDNLDHLLSSVVDPTGLKLKTQYAYDANGNVVAVTDAAGGVTRYVYDQEGRQIWSLDPTGAAVQSGYDAEGRLISQQRFDARISLSGMSLATSAAQIAARIAPSVQRDELTRYAYDADGRLRFSVDALGYVTEQVYDANGNVVSRIAYATPVSLSGLPDAAALANTLRAQTSAMHASDRITRTVYDAANRAAFSIDAQGYVTQNRFDAQGHLTGQTTYALAWNGGGNPSVNDLTQWLASPGVVRAAQDRTTNWIFDNAGRPVYIVDPEGYVTANRYDAAGHVAQSIRYAGRYDTVRTASPLQAAALLPSTAPADAVVTQYRYDSGGRLIEVVNGMGVVTHYTLDSLGRAVETVLAYGTAQPSATHSVFDAAGNLIEQTRAWGSPAASTTRYAYDGLGRQVAHIDPRGVELSGQDTQWALSERKALGFVDGSGNALTVAALTDGQRQSLLARYTNTQTYDAAGHLTAATNALGYTTRYQYDAFGNRVTTTDPSSATTVYFYDGLNRLVTQVSPDNSVVSTRYDAFGDPVQVTHYAQFRAGAADEAWKRDGWRANPALVLPPADSRDAVTTLEYDRAGRLVRSTDAEGYAETYGYDAFGNRTSHANKLGGVFTYTYDRRGLKLSETLPAMNSKNVPVVNLYAYDSRGNCVTVTEASRSDSVSPSEERVTYYAYDLLDRVVSKTGVANYTNNYVTPVERYAYDARGNQVSRTDATGNKTTWYFDAANQRTGEVNALGTLTLWAFDAAGNVNSTRVYADPVSAVGGSQPPIPKNAANVRETRSVYDANGRIIESRVMNVATGYFDPTAGEDQRGAYFLTSGSELVTRWEYDGRGLLVAKTDPSGYRSLYFYNGNGQKTLEIDPKGYGIAYTLDAQGNVTRESHFAQAYPDPVTAGSSLAATLVDTWPRSGDDRITEYTWDRNGRKTSETRLNVQYANVDSNGKLQQLTGNATSRYAYDGEGHLLRRIDANGSQYDFTYDALGRQTSQKLPQFADHQGRLVRTTTNFKYDGLNRVVEEDVQAGDGTLAHTYLYNYWYGYALLYVTDLQGYGSTSFGYDAAGNTTSISTYCTDADGNGWDFVTNMGYDALNREVSRSTFSRAWSDASFGTNGKQIERSYNAYGELTARRTNGGGPGGAWQEYSDYDNAGRVVRTNFDDGISHLFVYDRNGNATLKVESMNADLRGKKIDTGEDLKALLQSVDMMQTFTRYDERNQVIQIRQPKTSGGVPYIHFSPVDIPIDGGQFANTQLSISGWTDAANRPVTGPTLPVEGGDIFTNNAEDLAVTTTVSWKTDSNPAGLAGIGISALEIDLPDLRGIYGAYEVNAVVHYSYDVKWVTFSGDDDNLMGNQQSIGEDVPYYTPPVTATSISPGRLDIPLHVIWGDVTSFNFSYRVELTFIPRSGQGTPITQTIAKTAQLLGTNVKPDALDTSVRLDGIAGSNSITVALNSLAHAESMLYYRPAGSTENFKSLPKSADSQSNSYTADVTDLPDGDYEMIFMAVSDGGNGPAGTLLRRDGYSAHISRSGGSSVTHVDIPQHAPSDLAGFKVDASGSYLWSAPQVLNLYSPRSSQMQLADHLVVHLRKPNDAGWKVDVPVYRNAATGAFTLDLSGYGADNYNIAIDLCDASGATLDSLLGTVALTGGNGTPSLSLGYQADFKSMVVFHSQPASTDYMVVSWVQGGATKYATLHNTGGDFIWDTSQYGLPANSTCSIKFTSYDYAGMPLSMGQGDVTIGRNAQATLTGSARASILQFTPTDNQGNALGNVDTLTLMYRQSTQKDNAYDRPFTTITLHKDAAGRFLFDAGSLPTNVEYEYRYWAKDAAGNVLMERQSYFLTGTRNNPVTNVDIVGVIDELSKDMTIDRLQHHNAFEEVSGERDGRGNWTYSSYNTMGMLVLKQQPTVSVTLTNGAKIETTPLTHFYYDLTGNLVGLLDANGHLSTQQYNYGTASPSVAKSWDALGYSKAYQYDGYGNLRVSSDELGRRTDYKYDARNRLTEVDRPVLADGQRSIDRYEYDELDRRIAHTNALGGREKTFYDAAGRIVRTVSAAGRAVQYDYKWASGIASIGTSLSGGWIKTTTDANGRTMADEQDLYGRVGKHTDLGGHVYRYTYNWAGLVTKQTSTAGQDVDYTYYSHGLVRSMVDNATKTQSLYEYDGDGNRTAEYFTNFGDSYVFAQSRVEYDALNRVVSISDNSYQVSYEYDAVGNRRRMVASYTDMVGYHQKTQDYWYEYDALNRFTVSMGTLSGERASDPNDTSVHIVAGPAGGEGVQLGYDAAGERVLAVYAKDGRTERYTYDANGYLQTQTINGVVAQERANDLLGRVSTQLERDVKTGKVVSNVTRTWDADSLQSSERDALNGLSTSYTRLADGTLVQIDSKPDDANGTRTVSTYTYEWWEGAKQSKVVVQPSNPNAPGWKAATTYYNYDANGNLKSTYDDGGGDASKARAFQYWTDLRGQVQRRDELTGVRVDANGRITGAAGDRKHNYYYLNGNRVGNQGNDGIDSIDYVQELSGKLTRGGNESQYKVFTPIGTADFDENFMAIDGTYPGVSPGTWTVRDGDTLQSIASALWGDATLWYLLADANGLQGTDVLKAGQTLSVPNKVTNVHNTASTFKPYDPGRAIGDTQPTLPDPPPPPGRGGDGCGTFVQVIAIVVAVVVTVYTAGAAAELLGAAAGGLAGGGAAAGGVAAGGVAAGGVAAGGVAAGSAATLSGAWAAGVAAISGGLTGGIAGAASGTIAVAAGAAAGSLASQAVLVAGGQQRGLDWKGMAISAASAAVGAGVTGSLSSVSASALGGGAGAAVTGAVRAAAGEGLGIALGAQHGFDWRGVAAGAIANGIGYGTDQTALGGTALGTGASTAVSGVASTLVRGGSLERNIGSIAGDTIGALVTQQMASQSVAKPDTEVANQGRYADAVYDQLMDAFGNASTPDTYTTPDMRFAGPGAPSREFLLPPIHVTPETSWVDYVASPGQAGDFAFGAGYDSAFTGTAVRTEFDLNESAFRGAMMGEQSTPDLSVGETTQQAFMRGMTGGYAGVLDPSPSAAYAGKIVYDAGQSLGQFAYQLIGAQSATEARAEWNGGNYGFAVAKEVQAFGEAGLALMGAGAGRIAMQKAIAPVSIASLGSSAGADIVGQSGGSIGSRFPRTEGLGTHTTLDELRATGALPGEQGVVVTDRTVRFGDLYKLGTLGGRQVEFSLVTERLDSALVKKLYSGDAWTSPVPRDARLIGHVHPNENSLQMWPSTQDMNMVNARYFRELIVNPNAAPAPTRVFWGPGNVDNTIFYPGFGKTPLPR</sequence>
<protein>
    <submittedName>
        <fullName evidence="4">Rhs family protein</fullName>
    </submittedName>
</protein>
<dbReference type="SMART" id="SM00257">
    <property type="entry name" value="LysM"/>
    <property type="match status" value="1"/>
</dbReference>
<evidence type="ECO:0000256" key="2">
    <source>
        <dbReference type="SAM" id="MobiDB-lite"/>
    </source>
</evidence>
<feature type="domain" description="LysM" evidence="3">
    <location>
        <begin position="4081"/>
        <end position="4128"/>
    </location>
</feature>
<dbReference type="Pfam" id="PF01476">
    <property type="entry name" value="LysM"/>
    <property type="match status" value="1"/>
</dbReference>
<dbReference type="InterPro" id="IPR050708">
    <property type="entry name" value="T6SS_VgrG/RHS"/>
</dbReference>
<dbReference type="InterPro" id="IPR036779">
    <property type="entry name" value="LysM_dom_sf"/>
</dbReference>
<dbReference type="CDD" id="cd00118">
    <property type="entry name" value="LysM"/>
    <property type="match status" value="1"/>
</dbReference>
<dbReference type="InterPro" id="IPR018392">
    <property type="entry name" value="LysM"/>
</dbReference>
<dbReference type="PROSITE" id="PS51782">
    <property type="entry name" value="LYSM"/>
    <property type="match status" value="1"/>
</dbReference>
<dbReference type="PANTHER" id="PTHR32305:SF15">
    <property type="entry name" value="PROTEIN RHSA-RELATED"/>
    <property type="match status" value="1"/>
</dbReference>
<reference evidence="4" key="1">
    <citation type="submission" date="2016-01" db="EMBL/GenBank/DDBJ databases">
        <authorList>
            <person name="Peeters Charlotte."/>
        </authorList>
    </citation>
    <scope>NUCLEOTIDE SEQUENCE</scope>
    <source>
        <strain evidence="4">LMG 22936</strain>
    </source>
</reference>
<dbReference type="InterPro" id="IPR006530">
    <property type="entry name" value="YD"/>
</dbReference>
<gene>
    <name evidence="4" type="ORF">AWB66_00235</name>
</gene>
<feature type="region of interest" description="Disordered" evidence="2">
    <location>
        <begin position="4138"/>
        <end position="4170"/>
    </location>
</feature>
<dbReference type="Gene3D" id="3.10.350.10">
    <property type="entry name" value="LysM domain"/>
    <property type="match status" value="1"/>
</dbReference>
<dbReference type="Gene3D" id="2.180.10.10">
    <property type="entry name" value="RHS repeat-associated core"/>
    <property type="match status" value="10"/>
</dbReference>
<dbReference type="SUPFAM" id="SSF69304">
    <property type="entry name" value="Tricorn protease N-terminal domain"/>
    <property type="match status" value="1"/>
</dbReference>
<name>A0A158ETD2_9BURK</name>
<evidence type="ECO:0000256" key="1">
    <source>
        <dbReference type="ARBA" id="ARBA00022737"/>
    </source>
</evidence>
<keyword evidence="5" id="KW-1185">Reference proteome</keyword>
<organism evidence="4 5">
    <name type="scientific">Caballeronia telluris</name>
    <dbReference type="NCBI Taxonomy" id="326475"/>
    <lineage>
        <taxon>Bacteria</taxon>
        <taxon>Pseudomonadati</taxon>
        <taxon>Pseudomonadota</taxon>
        <taxon>Betaproteobacteria</taxon>
        <taxon>Burkholderiales</taxon>
        <taxon>Burkholderiaceae</taxon>
        <taxon>Caballeronia</taxon>
    </lineage>
</organism>
<dbReference type="InterPro" id="IPR031325">
    <property type="entry name" value="RHS_repeat"/>
</dbReference>
<dbReference type="NCBIfam" id="TIGR01643">
    <property type="entry name" value="YD_repeat_2x"/>
    <property type="match status" value="20"/>
</dbReference>
<dbReference type="Proteomes" id="UP000054717">
    <property type="component" value="Unassembled WGS sequence"/>
</dbReference>
<dbReference type="InterPro" id="IPR056823">
    <property type="entry name" value="TEN-like_YD-shell"/>
</dbReference>
<dbReference type="PANTHER" id="PTHR32305">
    <property type="match status" value="1"/>
</dbReference>
<dbReference type="Pfam" id="PF05593">
    <property type="entry name" value="RHS_repeat"/>
    <property type="match status" value="11"/>
</dbReference>
<evidence type="ECO:0000313" key="4">
    <source>
        <dbReference type="EMBL" id="SAL10824.1"/>
    </source>
</evidence>
<comment type="caution">
    <text evidence="4">The sequence shown here is derived from an EMBL/GenBank/DDBJ whole genome shotgun (WGS) entry which is preliminary data.</text>
</comment>
<evidence type="ECO:0000259" key="3">
    <source>
        <dbReference type="PROSITE" id="PS51782"/>
    </source>
</evidence>
<dbReference type="RefSeq" id="WP_087628427.1">
    <property type="nucleotide sequence ID" value="NZ_FCNZ02000001.1"/>
</dbReference>
<accession>A0A158ETD2</accession>
<keyword evidence="1" id="KW-0677">Repeat</keyword>
<dbReference type="EMBL" id="FCNZ02000001">
    <property type="protein sequence ID" value="SAL10824.1"/>
    <property type="molecule type" value="Genomic_DNA"/>
</dbReference>
<dbReference type="Pfam" id="PF25023">
    <property type="entry name" value="TEN_YD-shell"/>
    <property type="match status" value="6"/>
</dbReference>
<proteinExistence type="predicted"/>